<feature type="transmembrane region" description="Helical" evidence="7">
    <location>
        <begin position="246"/>
        <end position="267"/>
    </location>
</feature>
<dbReference type="SUPFAM" id="SSF88659">
    <property type="entry name" value="Sigma3 and sigma4 domains of RNA polymerase sigma factors"/>
    <property type="match status" value="1"/>
</dbReference>
<evidence type="ECO:0000256" key="4">
    <source>
        <dbReference type="ARBA" id="ARBA00023125"/>
    </source>
</evidence>
<evidence type="ECO:0000259" key="9">
    <source>
        <dbReference type="Pfam" id="PF13490"/>
    </source>
</evidence>
<feature type="region of interest" description="Disordered" evidence="6">
    <location>
        <begin position="534"/>
        <end position="604"/>
    </location>
</feature>
<dbReference type="SUPFAM" id="SSF88946">
    <property type="entry name" value="Sigma2 domain of RNA polymerase sigma factors"/>
    <property type="match status" value="1"/>
</dbReference>
<evidence type="ECO:0000256" key="6">
    <source>
        <dbReference type="SAM" id="MobiDB-lite"/>
    </source>
</evidence>
<dbReference type="AlphaFoldDB" id="A0A939QLX2"/>
<dbReference type="GO" id="GO:0006352">
    <property type="term" value="P:DNA-templated transcription initiation"/>
    <property type="evidence" value="ECO:0007669"/>
    <property type="project" value="InterPro"/>
</dbReference>
<evidence type="ECO:0000256" key="5">
    <source>
        <dbReference type="ARBA" id="ARBA00023163"/>
    </source>
</evidence>
<dbReference type="RefSeq" id="WP_208501881.1">
    <property type="nucleotide sequence ID" value="NZ_JAGFOA010000002.1"/>
</dbReference>
<comment type="similarity">
    <text evidence="1">Belongs to the sigma-70 factor family. ECF subfamily.</text>
</comment>
<dbReference type="EMBL" id="JAGFOA010000002">
    <property type="protein sequence ID" value="MBO3663160.1"/>
    <property type="molecule type" value="Genomic_DNA"/>
</dbReference>
<dbReference type="GO" id="GO:0016987">
    <property type="term" value="F:sigma factor activity"/>
    <property type="evidence" value="ECO:0007669"/>
    <property type="project" value="UniProtKB-KW"/>
</dbReference>
<dbReference type="Gene3D" id="1.10.10.10">
    <property type="entry name" value="Winged helix-like DNA-binding domain superfamily/Winged helix DNA-binding domain"/>
    <property type="match status" value="1"/>
</dbReference>
<dbReference type="InterPro" id="IPR013325">
    <property type="entry name" value="RNA_pol_sigma_r2"/>
</dbReference>
<feature type="domain" description="RNA polymerase sigma-70 region 2" evidence="8">
    <location>
        <begin position="46"/>
        <end position="94"/>
    </location>
</feature>
<dbReference type="GO" id="GO:0003677">
    <property type="term" value="F:DNA binding"/>
    <property type="evidence" value="ECO:0007669"/>
    <property type="project" value="UniProtKB-KW"/>
</dbReference>
<keyword evidence="7" id="KW-0812">Transmembrane</keyword>
<keyword evidence="7" id="KW-1133">Transmembrane helix</keyword>
<feature type="region of interest" description="Disordered" evidence="6">
    <location>
        <begin position="361"/>
        <end position="415"/>
    </location>
</feature>
<keyword evidence="5" id="KW-0804">Transcription</keyword>
<feature type="transmembrane region" description="Helical" evidence="7">
    <location>
        <begin position="323"/>
        <end position="350"/>
    </location>
</feature>
<protein>
    <submittedName>
        <fullName evidence="10">Sigma-70 family RNA polymerase sigma factor</fullName>
    </submittedName>
</protein>
<dbReference type="Proteomes" id="UP000680132">
    <property type="component" value="Unassembled WGS sequence"/>
</dbReference>
<evidence type="ECO:0000256" key="3">
    <source>
        <dbReference type="ARBA" id="ARBA00023082"/>
    </source>
</evidence>
<proteinExistence type="inferred from homology"/>
<keyword evidence="3" id="KW-0731">Sigma factor</keyword>
<dbReference type="InterPro" id="IPR039425">
    <property type="entry name" value="RNA_pol_sigma-70-like"/>
</dbReference>
<comment type="caution">
    <text evidence="10">The sequence shown here is derived from an EMBL/GenBank/DDBJ whole genome shotgun (WGS) entry which is preliminary data.</text>
</comment>
<evidence type="ECO:0000313" key="11">
    <source>
        <dbReference type="Proteomes" id="UP000680132"/>
    </source>
</evidence>
<organism evidence="10 11">
    <name type="scientific">Microbacterium stercoris</name>
    <dbReference type="NCBI Taxonomy" id="2820289"/>
    <lineage>
        <taxon>Bacteria</taxon>
        <taxon>Bacillati</taxon>
        <taxon>Actinomycetota</taxon>
        <taxon>Actinomycetes</taxon>
        <taxon>Micrococcales</taxon>
        <taxon>Microbacteriaceae</taxon>
        <taxon>Microbacterium</taxon>
    </lineage>
</organism>
<dbReference type="PRINTS" id="PR01217">
    <property type="entry name" value="PRICHEXTENSN"/>
</dbReference>
<dbReference type="NCBIfam" id="TIGR02937">
    <property type="entry name" value="sigma70-ECF"/>
    <property type="match status" value="1"/>
</dbReference>
<accession>A0A939QLX2</accession>
<keyword evidence="4" id="KW-0238">DNA-binding</keyword>
<dbReference type="InterPro" id="IPR027383">
    <property type="entry name" value="Znf_put"/>
</dbReference>
<keyword evidence="2" id="KW-0805">Transcription regulation</keyword>
<dbReference type="PANTHER" id="PTHR43133:SF8">
    <property type="entry name" value="RNA POLYMERASE SIGMA FACTOR HI_1459-RELATED"/>
    <property type="match status" value="1"/>
</dbReference>
<dbReference type="Pfam" id="PF13490">
    <property type="entry name" value="zf-HC2"/>
    <property type="match status" value="1"/>
</dbReference>
<feature type="transmembrane region" description="Helical" evidence="7">
    <location>
        <begin position="287"/>
        <end position="311"/>
    </location>
</feature>
<dbReference type="InterPro" id="IPR013324">
    <property type="entry name" value="RNA_pol_sigma_r3/r4-like"/>
</dbReference>
<feature type="domain" description="Putative zinc-finger" evidence="9">
    <location>
        <begin position="199"/>
        <end position="232"/>
    </location>
</feature>
<evidence type="ECO:0000313" key="10">
    <source>
        <dbReference type="EMBL" id="MBO3663160.1"/>
    </source>
</evidence>
<evidence type="ECO:0000259" key="8">
    <source>
        <dbReference type="Pfam" id="PF04542"/>
    </source>
</evidence>
<feature type="compositionally biased region" description="Pro residues" evidence="6">
    <location>
        <begin position="538"/>
        <end position="602"/>
    </location>
</feature>
<dbReference type="Pfam" id="PF04542">
    <property type="entry name" value="Sigma70_r2"/>
    <property type="match status" value="1"/>
</dbReference>
<name>A0A939QLX2_9MICO</name>
<dbReference type="PANTHER" id="PTHR43133">
    <property type="entry name" value="RNA POLYMERASE ECF-TYPE SIGMA FACTO"/>
    <property type="match status" value="1"/>
</dbReference>
<sequence length="704" mass="72358">MTMHDLPDAADADEAAPDADLVLRSRSGDVAAFGELWTRHYRSGIVVARSVTSSIDPDDLVQEAYARIFQAIQKGGGPSGSFRAYLFTSIRNTAAAWGRASKESAIDELDAVEDPESTEEATLAALDRSLTTTAFRSLPTRWQEVLWYTEIEQLKPAQVAPLLGMKPVAVAQLAFRAREGLREAWIQAHLNAVADGSDCQWTIEHLGAHTRGNLGARNRQRLDDHLRDCARCTIIAGEAQEVGSRLALVLLPITIGVSATAAYLASLQRDDAAAVALAAMPSGLVEGAVVAAGGAGVAAGGAGVAASGAAGGPGSSPGGSSTFTLGGLIAAGVLAVAVAAAAVAGSLGFLPGGASEAFSQSASDRAGAPAADVEASQELVDSTQQATDPEASPSPTPTPSPERPATPAPRPTLTPPATIAQVMDRIQVVSARGQSDGSVVMRVVGQPGEAVEVYAIGSDGSGGRGLSSGVPLAVKLASFSALTRTTLDGAGRGTLYFTLSRAQVLDDVTLEVRYVHSTQGIATHPLTGLWSLRDELLPPAPPASPEPTPGPEPTATPEPTPTPEPTVDPTPEPTPEPTAEPTPGPIAEPTPTPSPSPTPTAPSNPVALVDMASYCRVDLLGDDEYVIGFTGPAGADYRIVLDPRANGREQVATGMFPADGTAEVVFTEEGVKHVHQAVVTLTSQGQTVEARLDELITADACSLL</sequence>
<keyword evidence="7" id="KW-0472">Membrane</keyword>
<dbReference type="Gene3D" id="1.10.1740.10">
    <property type="match status" value="1"/>
</dbReference>
<gene>
    <name evidence="10" type="ORF">J5V96_06510</name>
</gene>
<evidence type="ECO:0000256" key="2">
    <source>
        <dbReference type="ARBA" id="ARBA00023015"/>
    </source>
</evidence>
<dbReference type="InterPro" id="IPR014284">
    <property type="entry name" value="RNA_pol_sigma-70_dom"/>
</dbReference>
<reference evidence="10" key="1">
    <citation type="submission" date="2021-03" db="EMBL/GenBank/DDBJ databases">
        <title>Microbacterium sp. nov., a novel actinobacterium isolated from cow dung.</title>
        <authorList>
            <person name="Zhang L."/>
        </authorList>
    </citation>
    <scope>NUCLEOTIDE SEQUENCE</scope>
    <source>
        <strain evidence="10">NEAU-LLB</strain>
    </source>
</reference>
<dbReference type="InterPro" id="IPR007627">
    <property type="entry name" value="RNA_pol_sigma70_r2"/>
</dbReference>
<dbReference type="InterPro" id="IPR036388">
    <property type="entry name" value="WH-like_DNA-bd_sf"/>
</dbReference>
<keyword evidence="11" id="KW-1185">Reference proteome</keyword>
<evidence type="ECO:0000256" key="7">
    <source>
        <dbReference type="SAM" id="Phobius"/>
    </source>
</evidence>
<evidence type="ECO:0000256" key="1">
    <source>
        <dbReference type="ARBA" id="ARBA00010641"/>
    </source>
</evidence>
<feature type="compositionally biased region" description="Pro residues" evidence="6">
    <location>
        <begin position="392"/>
        <end position="414"/>
    </location>
</feature>